<organism evidence="14 15">
    <name type="scientific">Glossina morsitans morsitans</name>
    <name type="common">Savannah tsetse fly</name>
    <dbReference type="NCBI Taxonomy" id="37546"/>
    <lineage>
        <taxon>Eukaryota</taxon>
        <taxon>Metazoa</taxon>
        <taxon>Ecdysozoa</taxon>
        <taxon>Arthropoda</taxon>
        <taxon>Hexapoda</taxon>
        <taxon>Insecta</taxon>
        <taxon>Pterygota</taxon>
        <taxon>Neoptera</taxon>
        <taxon>Endopterygota</taxon>
        <taxon>Diptera</taxon>
        <taxon>Brachycera</taxon>
        <taxon>Muscomorpha</taxon>
        <taxon>Hippoboscoidea</taxon>
        <taxon>Glossinidae</taxon>
        <taxon>Glossina</taxon>
    </lineage>
</organism>
<keyword evidence="15" id="KW-1185">Reference proteome</keyword>
<dbReference type="EMBL" id="CCAG010005902">
    <property type="status" value="NOT_ANNOTATED_CDS"/>
    <property type="molecule type" value="Genomic_DNA"/>
</dbReference>
<keyword evidence="4" id="KW-0349">Heme</keyword>
<dbReference type="GO" id="GO:0046872">
    <property type="term" value="F:metal ion binding"/>
    <property type="evidence" value="ECO:0007669"/>
    <property type="project" value="UniProtKB-KW"/>
</dbReference>
<dbReference type="EnsemblMetazoa" id="GMOY010816-RA">
    <property type="protein sequence ID" value="GMOY010816-PA"/>
    <property type="gene ID" value="GMOY010816"/>
</dbReference>
<evidence type="ECO:0000256" key="2">
    <source>
        <dbReference type="ARBA" id="ARBA00004141"/>
    </source>
</evidence>
<comment type="cofactor">
    <cofactor evidence="1">
        <name>heme b</name>
        <dbReference type="ChEBI" id="CHEBI:60344"/>
    </cofactor>
</comment>
<protein>
    <recommendedName>
        <fullName evidence="13">Cytochrome b561 domain-containing protein</fullName>
    </recommendedName>
</protein>
<evidence type="ECO:0000256" key="11">
    <source>
        <dbReference type="SAM" id="MobiDB-lite"/>
    </source>
</evidence>
<evidence type="ECO:0000256" key="8">
    <source>
        <dbReference type="ARBA" id="ARBA00022989"/>
    </source>
</evidence>
<evidence type="ECO:0000256" key="12">
    <source>
        <dbReference type="SAM" id="Phobius"/>
    </source>
</evidence>
<feature type="transmembrane region" description="Helical" evidence="12">
    <location>
        <begin position="216"/>
        <end position="241"/>
    </location>
</feature>
<dbReference type="STRING" id="37546.A0A1B0GBY5"/>
<name>A0A1B0GBY5_GLOMM</name>
<evidence type="ECO:0000256" key="7">
    <source>
        <dbReference type="ARBA" id="ARBA00022982"/>
    </source>
</evidence>
<keyword evidence="6" id="KW-0479">Metal-binding</keyword>
<evidence type="ECO:0000259" key="13">
    <source>
        <dbReference type="PROSITE" id="PS50939"/>
    </source>
</evidence>
<keyword evidence="7" id="KW-0249">Electron transport</keyword>
<evidence type="ECO:0000256" key="6">
    <source>
        <dbReference type="ARBA" id="ARBA00022723"/>
    </source>
</evidence>
<feature type="transmembrane region" description="Helical" evidence="12">
    <location>
        <begin position="177"/>
        <end position="196"/>
    </location>
</feature>
<keyword evidence="10 12" id="KW-0472">Membrane</keyword>
<dbReference type="PANTHER" id="PTHR10106">
    <property type="entry name" value="CYTOCHROME B561-RELATED"/>
    <property type="match status" value="1"/>
</dbReference>
<dbReference type="Gene3D" id="1.20.120.1770">
    <property type="match status" value="1"/>
</dbReference>
<dbReference type="FunFam" id="1.20.120.1770:FF:000001">
    <property type="entry name" value="Cytochrome b reductase 1"/>
    <property type="match status" value="1"/>
</dbReference>
<dbReference type="InterPro" id="IPR043205">
    <property type="entry name" value="CYB561/CYBRD1-like"/>
</dbReference>
<keyword evidence="8 12" id="KW-1133">Transmembrane helix</keyword>
<dbReference type="GO" id="GO:0016491">
    <property type="term" value="F:oxidoreductase activity"/>
    <property type="evidence" value="ECO:0007669"/>
    <property type="project" value="InterPro"/>
</dbReference>
<evidence type="ECO:0000256" key="1">
    <source>
        <dbReference type="ARBA" id="ARBA00001970"/>
    </source>
</evidence>
<dbReference type="Pfam" id="PF03188">
    <property type="entry name" value="Cytochrom_B561"/>
    <property type="match status" value="1"/>
</dbReference>
<accession>A0A1B0GBY5</accession>
<dbReference type="VEuPathDB" id="VectorBase:GMOY010816"/>
<keyword evidence="5 12" id="KW-0812">Transmembrane</keyword>
<feature type="transmembrane region" description="Helical" evidence="12">
    <location>
        <begin position="253"/>
        <end position="276"/>
    </location>
</feature>
<sequence>METNSVSPLPPLDAPLAMMENEKTPPGTPSVTDMPPPPDANLQGFLSQKREDSKQDDFMKELKGAMRHGHKHHSPKILSPHSRRYEEDSENAWNCCSWFEYLLIVILSTILLIGVLVLTLFWVIFYRGGFAWSDSPQLQFNLHPVLMVAGCITFSGFSILLYRLCRCIKHLYVKLTHMLFHACAIPCIVMAFLAVFESHNLVEPPKPHFYSLHTWLGLITMAMFALQFIVGFFSFLVLLCCENRTYSCRSAMVPIHASFGLANFMMAVATCVTGLVETERQLVGETALSTRNSEIEHYIMNSMGVVFVALGIIISVAVRRSNAPATAKVYVTERLEIN</sequence>
<comment type="subcellular location">
    <subcellularLocation>
        <location evidence="2">Membrane</location>
        <topology evidence="2">Multi-pass membrane protein</topology>
    </subcellularLocation>
</comment>
<dbReference type="GO" id="GO:0016020">
    <property type="term" value="C:membrane"/>
    <property type="evidence" value="ECO:0007669"/>
    <property type="project" value="UniProtKB-SubCell"/>
</dbReference>
<feature type="transmembrane region" description="Helical" evidence="12">
    <location>
        <begin position="145"/>
        <end position="165"/>
    </location>
</feature>
<dbReference type="InterPro" id="IPR006593">
    <property type="entry name" value="Cyt_b561/ferric_Rdtase_TM"/>
</dbReference>
<evidence type="ECO:0000256" key="3">
    <source>
        <dbReference type="ARBA" id="ARBA00022448"/>
    </source>
</evidence>
<proteinExistence type="predicted"/>
<evidence type="ECO:0000256" key="4">
    <source>
        <dbReference type="ARBA" id="ARBA00022617"/>
    </source>
</evidence>
<dbReference type="PhylomeDB" id="A0A1B0GBY5"/>
<evidence type="ECO:0000313" key="15">
    <source>
        <dbReference type="Proteomes" id="UP000092444"/>
    </source>
</evidence>
<evidence type="ECO:0000256" key="10">
    <source>
        <dbReference type="ARBA" id="ARBA00023136"/>
    </source>
</evidence>
<dbReference type="Proteomes" id="UP000092444">
    <property type="component" value="Unassembled WGS sequence"/>
</dbReference>
<keyword evidence="9" id="KW-0408">Iron</keyword>
<keyword evidence="3" id="KW-0813">Transport</keyword>
<feature type="transmembrane region" description="Helical" evidence="12">
    <location>
        <begin position="298"/>
        <end position="318"/>
    </location>
</feature>
<feature type="transmembrane region" description="Helical" evidence="12">
    <location>
        <begin position="101"/>
        <end position="125"/>
    </location>
</feature>
<dbReference type="PANTHER" id="PTHR10106:SF24">
    <property type="entry name" value="NO EXTENDED MEMORY, ISOFORM A"/>
    <property type="match status" value="1"/>
</dbReference>
<reference evidence="14" key="1">
    <citation type="submission" date="2020-05" db="UniProtKB">
        <authorList>
            <consortium name="EnsemblMetazoa"/>
        </authorList>
    </citation>
    <scope>IDENTIFICATION</scope>
    <source>
        <strain evidence="14">Yale</strain>
    </source>
</reference>
<feature type="region of interest" description="Disordered" evidence="11">
    <location>
        <begin position="1"/>
        <end position="52"/>
    </location>
</feature>
<dbReference type="SMART" id="SM00665">
    <property type="entry name" value="B561"/>
    <property type="match status" value="1"/>
</dbReference>
<evidence type="ECO:0000313" key="14">
    <source>
        <dbReference type="EnsemblMetazoa" id="GMOY010816-PA"/>
    </source>
</evidence>
<feature type="domain" description="Cytochrome b561" evidence="13">
    <location>
        <begin position="107"/>
        <end position="319"/>
    </location>
</feature>
<dbReference type="PROSITE" id="PS50939">
    <property type="entry name" value="CYTOCHROME_B561"/>
    <property type="match status" value="1"/>
</dbReference>
<evidence type="ECO:0000256" key="9">
    <source>
        <dbReference type="ARBA" id="ARBA00023004"/>
    </source>
</evidence>
<evidence type="ECO:0000256" key="5">
    <source>
        <dbReference type="ARBA" id="ARBA00022692"/>
    </source>
</evidence>
<dbReference type="AlphaFoldDB" id="A0A1B0GBY5"/>